<reference evidence="2" key="1">
    <citation type="submission" date="2018-05" db="EMBL/GenBank/DDBJ databases">
        <authorList>
            <person name="Lanie J.A."/>
            <person name="Ng W.-L."/>
            <person name="Kazmierczak K.M."/>
            <person name="Andrzejewski T.M."/>
            <person name="Davidsen T.M."/>
            <person name="Wayne K.J."/>
            <person name="Tettelin H."/>
            <person name="Glass J.I."/>
            <person name="Rusch D."/>
            <person name="Podicherti R."/>
            <person name="Tsui H.-C.T."/>
            <person name="Winkler M.E."/>
        </authorList>
    </citation>
    <scope>NUCLEOTIDE SEQUENCE</scope>
</reference>
<gene>
    <name evidence="2" type="ORF">METZ01_LOCUS382340</name>
</gene>
<dbReference type="Gene3D" id="1.10.287.1080">
    <property type="entry name" value="MazG-like"/>
    <property type="match status" value="1"/>
</dbReference>
<dbReference type="PANTHER" id="PTHR30522:SF0">
    <property type="entry name" value="NUCLEOSIDE TRIPHOSPHATE PYROPHOSPHOHYDROLASE"/>
    <property type="match status" value="1"/>
</dbReference>
<dbReference type="EMBL" id="UINC01141633">
    <property type="protein sequence ID" value="SVD29486.1"/>
    <property type="molecule type" value="Genomic_DNA"/>
</dbReference>
<protein>
    <recommendedName>
        <fullName evidence="1">NTP pyrophosphohydrolase MazG-like domain-containing protein</fullName>
    </recommendedName>
</protein>
<dbReference type="InterPro" id="IPR011551">
    <property type="entry name" value="NTP_PyrPHydrolase_MazG"/>
</dbReference>
<proteinExistence type="predicted"/>
<feature type="domain" description="NTP pyrophosphohydrolase MazG-like" evidence="1">
    <location>
        <begin position="34"/>
        <end position="107"/>
    </location>
</feature>
<dbReference type="FunFam" id="1.10.287.1080:FF:000001">
    <property type="entry name" value="Nucleoside triphosphate pyrophosphohydrolase"/>
    <property type="match status" value="1"/>
</dbReference>
<dbReference type="GO" id="GO:0046047">
    <property type="term" value="P:TTP catabolic process"/>
    <property type="evidence" value="ECO:0007669"/>
    <property type="project" value="TreeGrafter"/>
</dbReference>
<organism evidence="2">
    <name type="scientific">marine metagenome</name>
    <dbReference type="NCBI Taxonomy" id="408172"/>
    <lineage>
        <taxon>unclassified sequences</taxon>
        <taxon>metagenomes</taxon>
        <taxon>ecological metagenomes</taxon>
    </lineage>
</organism>
<dbReference type="PANTHER" id="PTHR30522">
    <property type="entry name" value="NUCLEOSIDE TRIPHOSPHATE PYROPHOSPHOHYDROLASE"/>
    <property type="match status" value="1"/>
</dbReference>
<feature type="non-terminal residue" evidence="2">
    <location>
        <position position="200"/>
    </location>
</feature>
<dbReference type="GO" id="GO:0046076">
    <property type="term" value="P:dTTP catabolic process"/>
    <property type="evidence" value="ECO:0007669"/>
    <property type="project" value="TreeGrafter"/>
</dbReference>
<accession>A0A382U5A4</accession>
<sequence>MKSTNKNLNSDFQALIETAQFLRSENGCPWDKDQDSESLEQYLLQETYEVLEAIDNNDYENLKEELGDLMFQIILQCIIMEEEEKFSLVEVINSVNKKLIKRHPHVFGEKRSNDMDTEAVEKQWGELKKKESKSNAEYLRNITKTLPTLSFAFALMKKTADLEMDVDTSREFDKKTISELIEIQFKISSAASKKNIDLEN</sequence>
<dbReference type="GO" id="GO:0046061">
    <property type="term" value="P:dATP catabolic process"/>
    <property type="evidence" value="ECO:0007669"/>
    <property type="project" value="TreeGrafter"/>
</dbReference>
<dbReference type="SUPFAM" id="SSF101386">
    <property type="entry name" value="all-alpha NTP pyrophosphatases"/>
    <property type="match status" value="1"/>
</dbReference>
<dbReference type="AlphaFoldDB" id="A0A382U5A4"/>
<evidence type="ECO:0000259" key="1">
    <source>
        <dbReference type="Pfam" id="PF03819"/>
    </source>
</evidence>
<name>A0A382U5A4_9ZZZZ</name>
<evidence type="ECO:0000313" key="2">
    <source>
        <dbReference type="EMBL" id="SVD29486.1"/>
    </source>
</evidence>
<dbReference type="GO" id="GO:0047429">
    <property type="term" value="F:nucleoside triphosphate diphosphatase activity"/>
    <property type="evidence" value="ECO:0007669"/>
    <property type="project" value="TreeGrafter"/>
</dbReference>
<dbReference type="GO" id="GO:0046052">
    <property type="term" value="P:UTP catabolic process"/>
    <property type="evidence" value="ECO:0007669"/>
    <property type="project" value="TreeGrafter"/>
</dbReference>
<dbReference type="Pfam" id="PF03819">
    <property type="entry name" value="MazG"/>
    <property type="match status" value="1"/>
</dbReference>
<dbReference type="InterPro" id="IPR004518">
    <property type="entry name" value="MazG-like_dom"/>
</dbReference>
<dbReference type="NCBIfam" id="TIGR00444">
    <property type="entry name" value="mazG"/>
    <property type="match status" value="1"/>
</dbReference>
<dbReference type="GO" id="GO:0006950">
    <property type="term" value="P:response to stress"/>
    <property type="evidence" value="ECO:0007669"/>
    <property type="project" value="UniProtKB-ARBA"/>
</dbReference>
<dbReference type="CDD" id="cd11528">
    <property type="entry name" value="NTP-PPase_MazG_Nterm"/>
    <property type="match status" value="1"/>
</dbReference>
<dbReference type="GO" id="GO:0006203">
    <property type="term" value="P:dGTP catabolic process"/>
    <property type="evidence" value="ECO:0007669"/>
    <property type="project" value="TreeGrafter"/>
</dbReference>
<dbReference type="InterPro" id="IPR048015">
    <property type="entry name" value="NTP-PPase_MazG-like_N"/>
</dbReference>
<dbReference type="GO" id="GO:0046081">
    <property type="term" value="P:dUTP catabolic process"/>
    <property type="evidence" value="ECO:0007669"/>
    <property type="project" value="TreeGrafter"/>
</dbReference>